<sequence>MSLSDCAKCWDTPCTCGWEYRNYSLENLEKLIRRMDLIIEFKEQTPNAKFSECMGDETEDDRKFMKFINES</sequence>
<evidence type="ECO:0000313" key="1">
    <source>
        <dbReference type="EMBL" id="KKK72388.1"/>
    </source>
</evidence>
<accession>A0A0F8XTZ5</accession>
<protein>
    <submittedName>
        <fullName evidence="1">Uncharacterized protein</fullName>
    </submittedName>
</protein>
<proteinExistence type="predicted"/>
<dbReference type="AlphaFoldDB" id="A0A0F8XTZ5"/>
<dbReference type="EMBL" id="LAZR01057277">
    <property type="protein sequence ID" value="KKK72388.1"/>
    <property type="molecule type" value="Genomic_DNA"/>
</dbReference>
<organism evidence="1">
    <name type="scientific">marine sediment metagenome</name>
    <dbReference type="NCBI Taxonomy" id="412755"/>
    <lineage>
        <taxon>unclassified sequences</taxon>
        <taxon>metagenomes</taxon>
        <taxon>ecological metagenomes</taxon>
    </lineage>
</organism>
<gene>
    <name evidence="1" type="ORF">LCGC14_2904380</name>
</gene>
<comment type="caution">
    <text evidence="1">The sequence shown here is derived from an EMBL/GenBank/DDBJ whole genome shotgun (WGS) entry which is preliminary data.</text>
</comment>
<name>A0A0F8XTZ5_9ZZZZ</name>
<reference evidence="1" key="1">
    <citation type="journal article" date="2015" name="Nature">
        <title>Complex archaea that bridge the gap between prokaryotes and eukaryotes.</title>
        <authorList>
            <person name="Spang A."/>
            <person name="Saw J.H."/>
            <person name="Jorgensen S.L."/>
            <person name="Zaremba-Niedzwiedzka K."/>
            <person name="Martijn J."/>
            <person name="Lind A.E."/>
            <person name="van Eijk R."/>
            <person name="Schleper C."/>
            <person name="Guy L."/>
            <person name="Ettema T.J."/>
        </authorList>
    </citation>
    <scope>NUCLEOTIDE SEQUENCE</scope>
</reference>